<dbReference type="AlphaFoldDB" id="A0A2A6LP45"/>
<reference evidence="1 2" key="1">
    <citation type="submission" date="2017-09" db="EMBL/GenBank/DDBJ databases">
        <title>Comparative genomics of rhizobia isolated from Phaseolus vulgaris in China.</title>
        <authorList>
            <person name="Tong W."/>
        </authorList>
    </citation>
    <scope>NUCLEOTIDE SEQUENCE [LARGE SCALE GENOMIC DNA]</scope>
    <source>
        <strain evidence="1 2">PCH1</strain>
    </source>
</reference>
<sequence>MALHFAVADLREQAADWLDEHRHRVISELLAEFDACVMIVAYRRLALKSPASQAEWRHPRGCPAPQTGCGACKRGSISSA</sequence>
<dbReference type="Proteomes" id="UP000220353">
    <property type="component" value="Unassembled WGS sequence"/>
</dbReference>
<comment type="caution">
    <text evidence="1">The sequence shown here is derived from an EMBL/GenBank/DDBJ whole genome shotgun (WGS) entry which is preliminary data.</text>
</comment>
<evidence type="ECO:0000313" key="1">
    <source>
        <dbReference type="EMBL" id="PDT44118.1"/>
    </source>
</evidence>
<dbReference type="EMBL" id="NWTC01000041">
    <property type="protein sequence ID" value="PDT44118.1"/>
    <property type="molecule type" value="Genomic_DNA"/>
</dbReference>
<name>A0A2A6LP45_RHIFR</name>
<evidence type="ECO:0000313" key="2">
    <source>
        <dbReference type="Proteomes" id="UP000220353"/>
    </source>
</evidence>
<organism evidence="1 2">
    <name type="scientific">Rhizobium fredii</name>
    <name type="common">Sinorhizobium fredii</name>
    <dbReference type="NCBI Taxonomy" id="380"/>
    <lineage>
        <taxon>Bacteria</taxon>
        <taxon>Pseudomonadati</taxon>
        <taxon>Pseudomonadota</taxon>
        <taxon>Alphaproteobacteria</taxon>
        <taxon>Hyphomicrobiales</taxon>
        <taxon>Rhizobiaceae</taxon>
        <taxon>Sinorhizobium/Ensifer group</taxon>
        <taxon>Sinorhizobium</taxon>
    </lineage>
</organism>
<proteinExistence type="predicted"/>
<protein>
    <submittedName>
        <fullName evidence="1">Uncharacterized protein</fullName>
    </submittedName>
</protein>
<accession>A0A2A6LP45</accession>
<gene>
    <name evidence="1" type="ORF">CO661_31170</name>
</gene>